<keyword evidence="3" id="KW-1185">Reference proteome</keyword>
<name>W7ENL0_BIPV3</name>
<dbReference type="GeneID" id="26259563"/>
<dbReference type="RefSeq" id="XP_014559135.1">
    <property type="nucleotide sequence ID" value="XM_014703649.1"/>
</dbReference>
<protein>
    <submittedName>
        <fullName evidence="2">Uncharacterized protein</fullName>
    </submittedName>
</protein>
<organism evidence="2 3">
    <name type="scientific">Bipolaris victoriae (strain FI3)</name>
    <name type="common">Victoria blight of oats agent</name>
    <name type="synonym">Cochliobolus victoriae</name>
    <dbReference type="NCBI Taxonomy" id="930091"/>
    <lineage>
        <taxon>Eukaryota</taxon>
        <taxon>Fungi</taxon>
        <taxon>Dikarya</taxon>
        <taxon>Ascomycota</taxon>
        <taxon>Pezizomycotina</taxon>
        <taxon>Dothideomycetes</taxon>
        <taxon>Pleosporomycetidae</taxon>
        <taxon>Pleosporales</taxon>
        <taxon>Pleosporineae</taxon>
        <taxon>Pleosporaceae</taxon>
        <taxon>Bipolaris</taxon>
    </lineage>
</organism>
<gene>
    <name evidence="2" type="ORF">COCVIDRAFT_92568</name>
</gene>
<dbReference type="AlphaFoldDB" id="W7ENL0"/>
<accession>W7ENL0</accession>
<feature type="compositionally biased region" description="Basic and acidic residues" evidence="1">
    <location>
        <begin position="7"/>
        <end position="21"/>
    </location>
</feature>
<proteinExistence type="predicted"/>
<feature type="region of interest" description="Disordered" evidence="1">
    <location>
        <begin position="1"/>
        <end position="39"/>
    </location>
</feature>
<evidence type="ECO:0000256" key="1">
    <source>
        <dbReference type="SAM" id="MobiDB-lite"/>
    </source>
</evidence>
<dbReference type="HOGENOM" id="CLU_3111833_0_0_1"/>
<dbReference type="Proteomes" id="UP000054337">
    <property type="component" value="Unassembled WGS sequence"/>
</dbReference>
<feature type="non-terminal residue" evidence="2">
    <location>
        <position position="1"/>
    </location>
</feature>
<sequence>ASANSKQKGEFGDKSNKEGRVETAIPPKRRGGQSCNSRFGFTNLLYRSPRG</sequence>
<evidence type="ECO:0000313" key="2">
    <source>
        <dbReference type="EMBL" id="EUN29551.1"/>
    </source>
</evidence>
<reference evidence="2 3" key="1">
    <citation type="journal article" date="2013" name="PLoS Genet.">
        <title>Comparative genome structure, secondary metabolite, and effector coding capacity across Cochliobolus pathogens.</title>
        <authorList>
            <person name="Condon B.J."/>
            <person name="Leng Y."/>
            <person name="Wu D."/>
            <person name="Bushley K.E."/>
            <person name="Ohm R.A."/>
            <person name="Otillar R."/>
            <person name="Martin J."/>
            <person name="Schackwitz W."/>
            <person name="Grimwood J."/>
            <person name="MohdZainudin N."/>
            <person name="Xue C."/>
            <person name="Wang R."/>
            <person name="Manning V.A."/>
            <person name="Dhillon B."/>
            <person name="Tu Z.J."/>
            <person name="Steffenson B.J."/>
            <person name="Salamov A."/>
            <person name="Sun H."/>
            <person name="Lowry S."/>
            <person name="LaButti K."/>
            <person name="Han J."/>
            <person name="Copeland A."/>
            <person name="Lindquist E."/>
            <person name="Barry K."/>
            <person name="Schmutz J."/>
            <person name="Baker S.E."/>
            <person name="Ciuffetti L.M."/>
            <person name="Grigoriev I.V."/>
            <person name="Zhong S."/>
            <person name="Turgeon B.G."/>
        </authorList>
    </citation>
    <scope>NUCLEOTIDE SEQUENCE [LARGE SCALE GENOMIC DNA]</scope>
    <source>
        <strain evidence="2 3">FI3</strain>
    </source>
</reference>
<evidence type="ECO:0000313" key="3">
    <source>
        <dbReference type="Proteomes" id="UP000054337"/>
    </source>
</evidence>
<dbReference type="EMBL" id="KI968712">
    <property type="protein sequence ID" value="EUN29551.1"/>
    <property type="molecule type" value="Genomic_DNA"/>
</dbReference>